<dbReference type="FunCoup" id="A0A2R6RR98">
    <property type="interactions" value="165"/>
</dbReference>
<evidence type="ECO:0000256" key="4">
    <source>
        <dbReference type="ARBA" id="ARBA00023125"/>
    </source>
</evidence>
<dbReference type="PANTHER" id="PTHR45614:SF229">
    <property type="entry name" value="MYB TRANSCRIPTION FACTOR-LIKE PROTEIN-RELATED"/>
    <property type="match status" value="1"/>
</dbReference>
<dbReference type="InterPro" id="IPR001005">
    <property type="entry name" value="SANT/Myb"/>
</dbReference>
<evidence type="ECO:0000259" key="8">
    <source>
        <dbReference type="PROSITE" id="PS50090"/>
    </source>
</evidence>
<dbReference type="SMART" id="SM00717">
    <property type="entry name" value="SANT"/>
    <property type="match status" value="2"/>
</dbReference>
<comment type="caution">
    <text evidence="10">The sequence shown here is derived from an EMBL/GenBank/DDBJ whole genome shotgun (WGS) entry which is preliminary data.</text>
</comment>
<dbReference type="PROSITE" id="PS51294">
    <property type="entry name" value="HTH_MYB"/>
    <property type="match status" value="2"/>
</dbReference>
<accession>A0A2R6RR98</accession>
<gene>
    <name evidence="10" type="ORF">CEY00_Acc02858</name>
</gene>
<evidence type="ECO:0000256" key="2">
    <source>
        <dbReference type="ARBA" id="ARBA00022737"/>
    </source>
</evidence>
<protein>
    <submittedName>
        <fullName evidence="10">Transcription factor like</fullName>
    </submittedName>
</protein>
<organism evidence="10 11">
    <name type="scientific">Actinidia chinensis var. chinensis</name>
    <name type="common">Chinese soft-hair kiwi</name>
    <dbReference type="NCBI Taxonomy" id="1590841"/>
    <lineage>
        <taxon>Eukaryota</taxon>
        <taxon>Viridiplantae</taxon>
        <taxon>Streptophyta</taxon>
        <taxon>Embryophyta</taxon>
        <taxon>Tracheophyta</taxon>
        <taxon>Spermatophyta</taxon>
        <taxon>Magnoliopsida</taxon>
        <taxon>eudicotyledons</taxon>
        <taxon>Gunneridae</taxon>
        <taxon>Pentapetalae</taxon>
        <taxon>asterids</taxon>
        <taxon>Ericales</taxon>
        <taxon>Actinidiaceae</taxon>
        <taxon>Actinidia</taxon>
    </lineage>
</organism>
<keyword evidence="5" id="KW-0804">Transcription</keyword>
<dbReference type="OrthoDB" id="2143914at2759"/>
<dbReference type="InterPro" id="IPR050560">
    <property type="entry name" value="MYB_TF"/>
</dbReference>
<dbReference type="GO" id="GO:0000981">
    <property type="term" value="F:DNA-binding transcription factor activity, RNA polymerase II-specific"/>
    <property type="evidence" value="ECO:0007669"/>
    <property type="project" value="TreeGrafter"/>
</dbReference>
<dbReference type="GO" id="GO:0005634">
    <property type="term" value="C:nucleus"/>
    <property type="evidence" value="ECO:0007669"/>
    <property type="project" value="UniProtKB-SubCell"/>
</dbReference>
<feature type="domain" description="HTH myb-type" evidence="9">
    <location>
        <begin position="83"/>
        <end position="137"/>
    </location>
</feature>
<evidence type="ECO:0000256" key="6">
    <source>
        <dbReference type="ARBA" id="ARBA00023242"/>
    </source>
</evidence>
<evidence type="ECO:0000313" key="11">
    <source>
        <dbReference type="Proteomes" id="UP000241394"/>
    </source>
</evidence>
<feature type="domain" description="Myb-like" evidence="8">
    <location>
        <begin position="31"/>
        <end position="82"/>
    </location>
</feature>
<dbReference type="Pfam" id="PF00249">
    <property type="entry name" value="Myb_DNA-binding"/>
    <property type="match status" value="2"/>
</dbReference>
<dbReference type="Gene3D" id="1.10.10.60">
    <property type="entry name" value="Homeodomain-like"/>
    <property type="match status" value="2"/>
</dbReference>
<dbReference type="CDD" id="cd00167">
    <property type="entry name" value="SANT"/>
    <property type="match status" value="2"/>
</dbReference>
<sequence>MKDGDQTDPPLLAADGGSGGDPALEGIGDDGGSRVRGPWSPEEDAILSRFVSEFGAKNWNAIARAIPGRSGKSCRLRWINQLDPCVKHKPFTDEEEHIILAAHVKLGNKWSLIAKVLPGRTDNAIKNHWNSTMRRKYMGLKRVKLTSSNILDEGSQDRRRASSEETLSCEDLNLIRSLEGKDVRLLENRCNQSEDKVQIDEDHRAAEKTHPTLSHAVARVGAFSVYNPVNGPITGSIFSRTVPMQGPLIQTLKPDTGSCKFLEGVCGEPIVPLQCGHGCCSAPSGGVSQRSLLGPEFIEYEEPLPFLSYEFAAIATDLNSIAWIRSGLESTGTQVGDDARGQRMSNGDPTELTGIFEQNMNHDHFRFEEARKRLMGTMAGFSLPAEVEGLS</sequence>
<dbReference type="GO" id="GO:0000978">
    <property type="term" value="F:RNA polymerase II cis-regulatory region sequence-specific DNA binding"/>
    <property type="evidence" value="ECO:0007669"/>
    <property type="project" value="TreeGrafter"/>
</dbReference>
<keyword evidence="11" id="KW-1185">Reference proteome</keyword>
<proteinExistence type="predicted"/>
<name>A0A2R6RR98_ACTCC</name>
<dbReference type="EMBL" id="NKQK01000003">
    <property type="protein sequence ID" value="PSS32558.1"/>
    <property type="molecule type" value="Genomic_DNA"/>
</dbReference>
<dbReference type="AlphaFoldDB" id="A0A2R6RR98"/>
<comment type="subcellular location">
    <subcellularLocation>
        <location evidence="1">Nucleus</location>
    </subcellularLocation>
</comment>
<dbReference type="SUPFAM" id="SSF46689">
    <property type="entry name" value="Homeodomain-like"/>
    <property type="match status" value="1"/>
</dbReference>
<evidence type="ECO:0000256" key="3">
    <source>
        <dbReference type="ARBA" id="ARBA00023015"/>
    </source>
</evidence>
<dbReference type="PANTHER" id="PTHR45614">
    <property type="entry name" value="MYB PROTEIN-RELATED"/>
    <property type="match status" value="1"/>
</dbReference>
<reference evidence="10 11" key="1">
    <citation type="submission" date="2017-07" db="EMBL/GenBank/DDBJ databases">
        <title>An improved, manually edited Actinidia chinensis var. chinensis (kiwifruit) genome highlights the challenges associated with draft genomes and gene prediction in plants.</title>
        <authorList>
            <person name="Pilkington S."/>
            <person name="Crowhurst R."/>
            <person name="Hilario E."/>
            <person name="Nardozza S."/>
            <person name="Fraser L."/>
            <person name="Peng Y."/>
            <person name="Gunaseelan K."/>
            <person name="Simpson R."/>
            <person name="Tahir J."/>
            <person name="Deroles S."/>
            <person name="Templeton K."/>
            <person name="Luo Z."/>
            <person name="Davy M."/>
            <person name="Cheng C."/>
            <person name="Mcneilage M."/>
            <person name="Scaglione D."/>
            <person name="Liu Y."/>
            <person name="Zhang Q."/>
            <person name="Datson P."/>
            <person name="De Silva N."/>
            <person name="Gardiner S."/>
            <person name="Bassett H."/>
            <person name="Chagne D."/>
            <person name="Mccallum J."/>
            <person name="Dzierzon H."/>
            <person name="Deng C."/>
            <person name="Wang Y.-Y."/>
            <person name="Barron N."/>
            <person name="Manako K."/>
            <person name="Bowen J."/>
            <person name="Foster T."/>
            <person name="Erridge Z."/>
            <person name="Tiffin H."/>
            <person name="Waite C."/>
            <person name="Davies K."/>
            <person name="Grierson E."/>
            <person name="Laing W."/>
            <person name="Kirk R."/>
            <person name="Chen X."/>
            <person name="Wood M."/>
            <person name="Montefiori M."/>
            <person name="Brummell D."/>
            <person name="Schwinn K."/>
            <person name="Catanach A."/>
            <person name="Fullerton C."/>
            <person name="Li D."/>
            <person name="Meiyalaghan S."/>
            <person name="Nieuwenhuizen N."/>
            <person name="Read N."/>
            <person name="Prakash R."/>
            <person name="Hunter D."/>
            <person name="Zhang H."/>
            <person name="Mckenzie M."/>
            <person name="Knabel M."/>
            <person name="Harris A."/>
            <person name="Allan A."/>
            <person name="Chen A."/>
            <person name="Janssen B."/>
            <person name="Plunkett B."/>
            <person name="Dwamena C."/>
            <person name="Voogd C."/>
            <person name="Leif D."/>
            <person name="Lafferty D."/>
            <person name="Souleyre E."/>
            <person name="Varkonyi-Gasic E."/>
            <person name="Gambi F."/>
            <person name="Hanley J."/>
            <person name="Yao J.-L."/>
            <person name="Cheung J."/>
            <person name="David K."/>
            <person name="Warren B."/>
            <person name="Marsh K."/>
            <person name="Snowden K."/>
            <person name="Lin-Wang K."/>
            <person name="Brian L."/>
            <person name="Martinez-Sanchez M."/>
            <person name="Wang M."/>
            <person name="Ileperuma N."/>
            <person name="Macnee N."/>
            <person name="Campin R."/>
            <person name="Mcatee P."/>
            <person name="Drummond R."/>
            <person name="Espley R."/>
            <person name="Ireland H."/>
            <person name="Wu R."/>
            <person name="Atkinson R."/>
            <person name="Karunairetnam S."/>
            <person name="Bulley S."/>
            <person name="Chunkath S."/>
            <person name="Hanley Z."/>
            <person name="Storey R."/>
            <person name="Thrimawithana A."/>
            <person name="Thomson S."/>
            <person name="David C."/>
            <person name="Testolin R."/>
        </authorList>
    </citation>
    <scope>NUCLEOTIDE SEQUENCE [LARGE SCALE GENOMIC DNA]</scope>
    <source>
        <strain evidence="11">cv. Red5</strain>
        <tissue evidence="10">Young leaf</tissue>
    </source>
</reference>
<evidence type="ECO:0000256" key="7">
    <source>
        <dbReference type="SAM" id="MobiDB-lite"/>
    </source>
</evidence>
<dbReference type="FunFam" id="1.10.10.60:FF:000060">
    <property type="entry name" value="MYB transcription factor"/>
    <property type="match status" value="1"/>
</dbReference>
<evidence type="ECO:0000313" key="10">
    <source>
        <dbReference type="EMBL" id="PSS32558.1"/>
    </source>
</evidence>
<evidence type="ECO:0000256" key="5">
    <source>
        <dbReference type="ARBA" id="ARBA00023163"/>
    </source>
</evidence>
<keyword evidence="2" id="KW-0677">Repeat</keyword>
<keyword evidence="3" id="KW-0805">Transcription regulation</keyword>
<feature type="domain" description="HTH myb-type" evidence="9">
    <location>
        <begin position="33"/>
        <end position="82"/>
    </location>
</feature>
<reference evidence="11" key="2">
    <citation type="journal article" date="2018" name="BMC Genomics">
        <title>A manually annotated Actinidia chinensis var. chinensis (kiwifruit) genome highlights the challenges associated with draft genomes and gene prediction in plants.</title>
        <authorList>
            <person name="Pilkington S.M."/>
            <person name="Crowhurst R."/>
            <person name="Hilario E."/>
            <person name="Nardozza S."/>
            <person name="Fraser L."/>
            <person name="Peng Y."/>
            <person name="Gunaseelan K."/>
            <person name="Simpson R."/>
            <person name="Tahir J."/>
            <person name="Deroles S.C."/>
            <person name="Templeton K."/>
            <person name="Luo Z."/>
            <person name="Davy M."/>
            <person name="Cheng C."/>
            <person name="McNeilage M."/>
            <person name="Scaglione D."/>
            <person name="Liu Y."/>
            <person name="Zhang Q."/>
            <person name="Datson P."/>
            <person name="De Silva N."/>
            <person name="Gardiner S.E."/>
            <person name="Bassett H."/>
            <person name="Chagne D."/>
            <person name="McCallum J."/>
            <person name="Dzierzon H."/>
            <person name="Deng C."/>
            <person name="Wang Y.Y."/>
            <person name="Barron L."/>
            <person name="Manako K."/>
            <person name="Bowen J."/>
            <person name="Foster T.M."/>
            <person name="Erridge Z.A."/>
            <person name="Tiffin H."/>
            <person name="Waite C.N."/>
            <person name="Davies K.M."/>
            <person name="Grierson E.P."/>
            <person name="Laing W.A."/>
            <person name="Kirk R."/>
            <person name="Chen X."/>
            <person name="Wood M."/>
            <person name="Montefiori M."/>
            <person name="Brummell D.A."/>
            <person name="Schwinn K.E."/>
            <person name="Catanach A."/>
            <person name="Fullerton C."/>
            <person name="Li D."/>
            <person name="Meiyalaghan S."/>
            <person name="Nieuwenhuizen N."/>
            <person name="Read N."/>
            <person name="Prakash R."/>
            <person name="Hunter D."/>
            <person name="Zhang H."/>
            <person name="McKenzie M."/>
            <person name="Knabel M."/>
            <person name="Harris A."/>
            <person name="Allan A.C."/>
            <person name="Gleave A."/>
            <person name="Chen A."/>
            <person name="Janssen B.J."/>
            <person name="Plunkett B."/>
            <person name="Ampomah-Dwamena C."/>
            <person name="Voogd C."/>
            <person name="Leif D."/>
            <person name="Lafferty D."/>
            <person name="Souleyre E.J.F."/>
            <person name="Varkonyi-Gasic E."/>
            <person name="Gambi F."/>
            <person name="Hanley J."/>
            <person name="Yao J.L."/>
            <person name="Cheung J."/>
            <person name="David K.M."/>
            <person name="Warren B."/>
            <person name="Marsh K."/>
            <person name="Snowden K.C."/>
            <person name="Lin-Wang K."/>
            <person name="Brian L."/>
            <person name="Martinez-Sanchez M."/>
            <person name="Wang M."/>
            <person name="Ileperuma N."/>
            <person name="Macnee N."/>
            <person name="Campin R."/>
            <person name="McAtee P."/>
            <person name="Drummond R.S.M."/>
            <person name="Espley R.V."/>
            <person name="Ireland H.S."/>
            <person name="Wu R."/>
            <person name="Atkinson R.G."/>
            <person name="Karunairetnam S."/>
            <person name="Bulley S."/>
            <person name="Chunkath S."/>
            <person name="Hanley Z."/>
            <person name="Storey R."/>
            <person name="Thrimawithana A.H."/>
            <person name="Thomson S."/>
            <person name="David C."/>
            <person name="Testolin R."/>
            <person name="Huang H."/>
            <person name="Hellens R.P."/>
            <person name="Schaffer R.J."/>
        </authorList>
    </citation>
    <scope>NUCLEOTIDE SEQUENCE [LARGE SCALE GENOMIC DNA]</scope>
    <source>
        <strain evidence="11">cv. Red5</strain>
    </source>
</reference>
<dbReference type="InterPro" id="IPR009057">
    <property type="entry name" value="Homeodomain-like_sf"/>
</dbReference>
<evidence type="ECO:0000256" key="1">
    <source>
        <dbReference type="ARBA" id="ARBA00004123"/>
    </source>
</evidence>
<dbReference type="OMA" id="SRTECMT"/>
<dbReference type="Gramene" id="PSS32558">
    <property type="protein sequence ID" value="PSS32558"/>
    <property type="gene ID" value="CEY00_Acc02858"/>
</dbReference>
<dbReference type="Proteomes" id="UP000241394">
    <property type="component" value="Chromosome LG3"/>
</dbReference>
<feature type="region of interest" description="Disordered" evidence="7">
    <location>
        <begin position="1"/>
        <end position="39"/>
    </location>
</feature>
<feature type="domain" description="Myb-like" evidence="8">
    <location>
        <begin position="83"/>
        <end position="133"/>
    </location>
</feature>
<dbReference type="InParanoid" id="A0A2R6RR98"/>
<evidence type="ECO:0000259" key="9">
    <source>
        <dbReference type="PROSITE" id="PS51294"/>
    </source>
</evidence>
<dbReference type="PROSITE" id="PS50090">
    <property type="entry name" value="MYB_LIKE"/>
    <property type="match status" value="2"/>
</dbReference>
<keyword evidence="4" id="KW-0238">DNA-binding</keyword>
<keyword evidence="6" id="KW-0539">Nucleus</keyword>
<dbReference type="InterPro" id="IPR017930">
    <property type="entry name" value="Myb_dom"/>
</dbReference>